<proteinExistence type="inferred from homology"/>
<feature type="transmembrane region" description="Helical" evidence="9">
    <location>
        <begin position="208"/>
        <end position="224"/>
    </location>
</feature>
<dbReference type="Pfam" id="PF03591">
    <property type="entry name" value="AzlC"/>
    <property type="match status" value="1"/>
</dbReference>
<dbReference type="RefSeq" id="WP_265591329.1">
    <property type="nucleotide sequence ID" value="NZ_AP025285.1"/>
</dbReference>
<keyword evidence="6 9" id="KW-1133">Transmembrane helix</keyword>
<dbReference type="InterPro" id="IPR011606">
    <property type="entry name" value="Brnchd-chn_aa_trnsp_permease"/>
</dbReference>
<evidence type="ECO:0000313" key="10">
    <source>
        <dbReference type="EMBL" id="BDC91290.1"/>
    </source>
</evidence>
<evidence type="ECO:0000256" key="1">
    <source>
        <dbReference type="ARBA" id="ARBA00004651"/>
    </source>
</evidence>
<evidence type="ECO:0000256" key="7">
    <source>
        <dbReference type="ARBA" id="ARBA00023136"/>
    </source>
</evidence>
<protein>
    <recommendedName>
        <fullName evidence="12">4-azaleucine resistance transporter AzlC</fullName>
    </recommendedName>
</protein>
<evidence type="ECO:0008006" key="12">
    <source>
        <dbReference type="Google" id="ProtNLM"/>
    </source>
</evidence>
<feature type="transmembrane region" description="Helical" evidence="9">
    <location>
        <begin position="12"/>
        <end position="31"/>
    </location>
</feature>
<name>A0AAU9C4U8_9ACTN</name>
<evidence type="ECO:0000313" key="11">
    <source>
        <dbReference type="Proteomes" id="UP001431186"/>
    </source>
</evidence>
<dbReference type="GO" id="GO:0005886">
    <property type="term" value="C:plasma membrane"/>
    <property type="evidence" value="ECO:0007669"/>
    <property type="project" value="UniProtKB-SubCell"/>
</dbReference>
<evidence type="ECO:0000256" key="3">
    <source>
        <dbReference type="ARBA" id="ARBA00022448"/>
    </source>
</evidence>
<dbReference type="GO" id="GO:1903785">
    <property type="term" value="P:L-valine transmembrane transport"/>
    <property type="evidence" value="ECO:0007669"/>
    <property type="project" value="TreeGrafter"/>
</dbReference>
<dbReference type="PANTHER" id="PTHR34979">
    <property type="entry name" value="INNER MEMBRANE PROTEIN YGAZ"/>
    <property type="match status" value="1"/>
</dbReference>
<evidence type="ECO:0000256" key="5">
    <source>
        <dbReference type="ARBA" id="ARBA00022692"/>
    </source>
</evidence>
<dbReference type="KEGG" id="lcal:ATTO_11620"/>
<gene>
    <name evidence="10" type="ORF">ATTO_11620</name>
</gene>
<evidence type="ECO:0000256" key="4">
    <source>
        <dbReference type="ARBA" id="ARBA00022475"/>
    </source>
</evidence>
<evidence type="ECO:0000256" key="9">
    <source>
        <dbReference type="SAM" id="Phobius"/>
    </source>
</evidence>
<keyword evidence="4" id="KW-1003">Cell membrane</keyword>
<feature type="region of interest" description="Disordered" evidence="8">
    <location>
        <begin position="229"/>
        <end position="258"/>
    </location>
</feature>
<dbReference type="EMBL" id="AP025285">
    <property type="protein sequence ID" value="BDC91290.1"/>
    <property type="molecule type" value="Genomic_DNA"/>
</dbReference>
<organism evidence="10 11">
    <name type="scientific">Leptogranulimonas caecicola</name>
    <dbReference type="NCBI Taxonomy" id="2894156"/>
    <lineage>
        <taxon>Bacteria</taxon>
        <taxon>Bacillati</taxon>
        <taxon>Actinomycetota</taxon>
        <taxon>Coriobacteriia</taxon>
        <taxon>Coriobacteriales</taxon>
        <taxon>Kribbibacteriaceae</taxon>
        <taxon>Leptogranulimonas</taxon>
    </lineage>
</organism>
<comment type="similarity">
    <text evidence="2">Belongs to the AzlC family.</text>
</comment>
<accession>A0AAU9C4U8</accession>
<evidence type="ECO:0000256" key="8">
    <source>
        <dbReference type="SAM" id="MobiDB-lite"/>
    </source>
</evidence>
<keyword evidence="3" id="KW-0813">Transport</keyword>
<evidence type="ECO:0000256" key="6">
    <source>
        <dbReference type="ARBA" id="ARBA00022989"/>
    </source>
</evidence>
<dbReference type="AlphaFoldDB" id="A0AAU9C4U8"/>
<reference evidence="10" key="1">
    <citation type="submission" date="2021-11" db="EMBL/GenBank/DDBJ databases">
        <title>Complete genome sequence of Atopobiaceae bacterium TOC12.</title>
        <authorList>
            <person name="Morinaga K."/>
            <person name="Kusada H."/>
            <person name="Tamaki H."/>
        </authorList>
    </citation>
    <scope>NUCLEOTIDE SEQUENCE</scope>
    <source>
        <strain evidence="10">TOC12</strain>
    </source>
</reference>
<dbReference type="PANTHER" id="PTHR34979:SF1">
    <property type="entry name" value="INNER MEMBRANE PROTEIN YGAZ"/>
    <property type="match status" value="1"/>
</dbReference>
<keyword evidence="7 9" id="KW-0472">Membrane</keyword>
<feature type="transmembrane region" description="Helical" evidence="9">
    <location>
        <begin position="43"/>
        <end position="63"/>
    </location>
</feature>
<comment type="subcellular location">
    <subcellularLocation>
        <location evidence="1">Cell membrane</location>
        <topology evidence="1">Multi-pass membrane protein</topology>
    </subcellularLocation>
</comment>
<sequence>MPFVSLIKCTLPAALPVMLGYVVIGIPAGILEAQMGLNAPMAFFLSATYYSGAGQFMLANMWIAGQSPLSIALSISLVNLRQLLYSASLAPRLATTPAPLKALCTATVTDESFGVNTSRFSQDPTWSATEATLTNILSMLAWASANALGAFAGDILPISTAVASFAMTSIFICLLLTQTFTTPTLLVVAVSALVVIGCKLAGLGSMAIVAGALAGVAAGVALDIHQNPSAAEKPAPSHLDANHPSHTPDTPSTPGGDR</sequence>
<dbReference type="Proteomes" id="UP001431186">
    <property type="component" value="Chromosome"/>
</dbReference>
<feature type="transmembrane region" description="Helical" evidence="9">
    <location>
        <begin position="184"/>
        <end position="202"/>
    </location>
</feature>
<keyword evidence="5 9" id="KW-0812">Transmembrane</keyword>
<evidence type="ECO:0000256" key="2">
    <source>
        <dbReference type="ARBA" id="ARBA00010735"/>
    </source>
</evidence>
<feature type="compositionally biased region" description="Low complexity" evidence="8">
    <location>
        <begin position="244"/>
        <end position="258"/>
    </location>
</feature>
<keyword evidence="11" id="KW-1185">Reference proteome</keyword>